<organism evidence="1">
    <name type="scientific">Loa loa</name>
    <name type="common">Eye worm</name>
    <name type="synonym">Filaria loa</name>
    <dbReference type="NCBI Taxonomy" id="7209"/>
    <lineage>
        <taxon>Eukaryota</taxon>
        <taxon>Metazoa</taxon>
        <taxon>Ecdysozoa</taxon>
        <taxon>Nematoda</taxon>
        <taxon>Chromadorea</taxon>
        <taxon>Rhabditida</taxon>
        <taxon>Spirurina</taxon>
        <taxon>Spiruromorpha</taxon>
        <taxon>Filarioidea</taxon>
        <taxon>Onchocercidae</taxon>
        <taxon>Loa</taxon>
    </lineage>
</organism>
<dbReference type="AlphaFoldDB" id="A0A1S0U5H2"/>
<gene>
    <name evidence="1" type="ORF">LOAG_03743</name>
</gene>
<name>A0A1S0U5H2_LOALO</name>
<dbReference type="CTD" id="9941139"/>
<dbReference type="RefSeq" id="XP_003139328.2">
    <property type="nucleotide sequence ID" value="XM_003139280.2"/>
</dbReference>
<accession>A0A1S0U5H2</accession>
<dbReference type="InParanoid" id="A0A1S0U5H2"/>
<dbReference type="EMBL" id="JH712153">
    <property type="protein sequence ID" value="EFO24739.2"/>
    <property type="molecule type" value="Genomic_DNA"/>
</dbReference>
<protein>
    <submittedName>
        <fullName evidence="1">Uncharacterized protein</fullName>
    </submittedName>
</protein>
<dbReference type="KEGG" id="loa:LOAG_03743"/>
<evidence type="ECO:0000313" key="1">
    <source>
        <dbReference type="EMBL" id="EFO24739.2"/>
    </source>
</evidence>
<proteinExistence type="predicted"/>
<reference evidence="1" key="1">
    <citation type="submission" date="2012-04" db="EMBL/GenBank/DDBJ databases">
        <title>The Genome Sequence of Loa loa.</title>
        <authorList>
            <consortium name="The Broad Institute Genome Sequencing Platform"/>
            <consortium name="Broad Institute Genome Sequencing Center for Infectious Disease"/>
            <person name="Nutman T.B."/>
            <person name="Fink D.L."/>
            <person name="Russ C."/>
            <person name="Young S."/>
            <person name="Zeng Q."/>
            <person name="Gargeya S."/>
            <person name="Alvarado L."/>
            <person name="Berlin A."/>
            <person name="Chapman S.B."/>
            <person name="Chen Z."/>
            <person name="Freedman E."/>
            <person name="Gellesch M."/>
            <person name="Goldberg J."/>
            <person name="Griggs A."/>
            <person name="Gujja S."/>
            <person name="Heilman E.R."/>
            <person name="Heiman D."/>
            <person name="Howarth C."/>
            <person name="Mehta T."/>
            <person name="Neiman D."/>
            <person name="Pearson M."/>
            <person name="Roberts A."/>
            <person name="Saif S."/>
            <person name="Shea T."/>
            <person name="Shenoy N."/>
            <person name="Sisk P."/>
            <person name="Stolte C."/>
            <person name="Sykes S."/>
            <person name="White J."/>
            <person name="Yandava C."/>
            <person name="Haas B."/>
            <person name="Henn M.R."/>
            <person name="Nusbaum C."/>
            <person name="Birren B."/>
        </authorList>
    </citation>
    <scope>NUCLEOTIDE SEQUENCE [LARGE SCALE GENOMIC DNA]</scope>
</reference>
<sequence length="60" mass="6503">MTAVVLAAITIKCKEVVYLQEDELVVEEIVVAQGNAVNLEDETLKVVVVMVGMAKGRNDN</sequence>
<dbReference type="GeneID" id="9941139"/>